<evidence type="ECO:0000259" key="1">
    <source>
        <dbReference type="Pfam" id="PF19810"/>
    </source>
</evidence>
<dbReference type="SUPFAM" id="SSF52980">
    <property type="entry name" value="Restriction endonuclease-like"/>
    <property type="match status" value="1"/>
</dbReference>
<name>A0A128A1X5_9ARCH</name>
<keyword evidence="2" id="KW-0378">Hydrolase</keyword>
<dbReference type="InterPro" id="IPR011335">
    <property type="entry name" value="Restrct_endonuc-II-like"/>
</dbReference>
<dbReference type="EMBL" id="LN890280">
    <property type="protein sequence ID" value="CUR51341.1"/>
    <property type="molecule type" value="Genomic_DNA"/>
</dbReference>
<feature type="domain" description="HFX-2341-like N-terminal" evidence="1">
    <location>
        <begin position="18"/>
        <end position="126"/>
    </location>
</feature>
<organism evidence="2 3">
    <name type="scientific">Nitrosotalea devaniterrae</name>
    <dbReference type="NCBI Taxonomy" id="1078905"/>
    <lineage>
        <taxon>Archaea</taxon>
        <taxon>Nitrososphaerota</taxon>
        <taxon>Nitrososphaeria</taxon>
        <taxon>Nitrosotaleales</taxon>
        <taxon>Nitrosotaleaceae</taxon>
        <taxon>Nitrosotalea</taxon>
    </lineage>
</organism>
<keyword evidence="2" id="KW-0255">Endonuclease</keyword>
<sequence length="250" mass="28694">MIQISLVGLTPVVVEEGLRKSIPEKLYIIHTKNESNYKFESEAKKLQNKIEKQYKILTTLLKVDAFDMDEIIRTILTVISQEKKQNPKLTKKDFAINITGGTKLMVAAASTAAYLAGSRVYYVMESSKYRGEDLVKELPMPVRPEDDNRGNSSRTTAIILEKIKKLKKCTNKMLLEEIRKDSRLKKNQRMEYHLKKLLQNDLITITAGWEKSTVNQRTGKHDIDYKKRTIRLTSSGEYYAEFPGLMGSII</sequence>
<evidence type="ECO:0000313" key="2">
    <source>
        <dbReference type="EMBL" id="CUR51341.1"/>
    </source>
</evidence>
<gene>
    <name evidence="2" type="ORF">NDEV_0576</name>
</gene>
<dbReference type="Pfam" id="PF19810">
    <property type="entry name" value="HFX_2341_N"/>
    <property type="match status" value="1"/>
</dbReference>
<dbReference type="AlphaFoldDB" id="A0A128A1X5"/>
<accession>A0A128A1X5</accession>
<dbReference type="Gene3D" id="3.40.50.10770">
    <property type="entry name" value="Hypothetical protein VC1899 like domain (Restriction endonuclease-like)"/>
    <property type="match status" value="1"/>
</dbReference>
<dbReference type="KEGG" id="ndv:NDEV_0576"/>
<evidence type="ECO:0000313" key="3">
    <source>
        <dbReference type="Proteomes" id="UP000196239"/>
    </source>
</evidence>
<dbReference type="GO" id="GO:0004519">
    <property type="term" value="F:endonuclease activity"/>
    <property type="evidence" value="ECO:0007669"/>
    <property type="project" value="UniProtKB-KW"/>
</dbReference>
<dbReference type="Proteomes" id="UP000196239">
    <property type="component" value="Chromosome 1"/>
</dbReference>
<proteinExistence type="predicted"/>
<protein>
    <submittedName>
        <fullName evidence="2">Endonuclease</fullName>
    </submittedName>
</protein>
<dbReference type="InterPro" id="IPR046260">
    <property type="entry name" value="HFX_2341-like_N"/>
</dbReference>
<keyword evidence="2" id="KW-0540">Nuclease</keyword>
<keyword evidence="3" id="KW-1185">Reference proteome</keyword>
<reference evidence="3" key="1">
    <citation type="submission" date="2015-10" db="EMBL/GenBank/DDBJ databases">
        <authorList>
            <person name="Lehtovirta-Morley L.E."/>
            <person name="Vieille C."/>
        </authorList>
    </citation>
    <scope>NUCLEOTIDE SEQUENCE [LARGE SCALE GENOMIC DNA]</scope>
</reference>